<dbReference type="EMBL" id="RJTJ01000045">
    <property type="protein sequence ID" value="RUL96968.1"/>
    <property type="molecule type" value="Genomic_DNA"/>
</dbReference>
<comment type="caution">
    <text evidence="1">The sequence shown here is derived from an EMBL/GenBank/DDBJ whole genome shotgun (WGS) entry which is preliminary data.</text>
</comment>
<sequence>MSAKTADPTAFVKNVSRLLNGGDCAQAWKELWSLARQRDQKTLRDIVFAVIPYRALVPPSYFPLTENSLQSHMVNHMIALKLYNWKDPEISAEFDKYGLSLDSNPQEVFANSQVQNEYRKVDVCLRTHKDKGACVNAAIALKLIPDFDSYVAMMDHAPREAFCLPLPGPKRVHISPNP</sequence>
<evidence type="ECO:0000313" key="2">
    <source>
        <dbReference type="Proteomes" id="UP000278081"/>
    </source>
</evidence>
<accession>A0A3S0Q3A8</accession>
<name>A0A3S0Q3A8_9HYPH</name>
<reference evidence="1 2" key="1">
    <citation type="submission" date="2018-11" db="EMBL/GenBank/DDBJ databases">
        <title>Rhizobium chutanense sp. nov., isolated from root nodules of Phaseolus vulgaris in China.</title>
        <authorList>
            <person name="Huo Y."/>
        </authorList>
    </citation>
    <scope>NUCLEOTIDE SEQUENCE [LARGE SCALE GENOMIC DNA]</scope>
    <source>
        <strain evidence="1 2">C16</strain>
    </source>
</reference>
<dbReference type="Proteomes" id="UP000278081">
    <property type="component" value="Unassembled WGS sequence"/>
</dbReference>
<organism evidence="1 2">
    <name type="scientific">Rhizobium chutanense</name>
    <dbReference type="NCBI Taxonomy" id="2035448"/>
    <lineage>
        <taxon>Bacteria</taxon>
        <taxon>Pseudomonadati</taxon>
        <taxon>Pseudomonadota</taxon>
        <taxon>Alphaproteobacteria</taxon>
        <taxon>Hyphomicrobiales</taxon>
        <taxon>Rhizobiaceae</taxon>
        <taxon>Rhizobium/Agrobacterium group</taxon>
        <taxon>Rhizobium</taxon>
    </lineage>
</organism>
<gene>
    <name evidence="1" type="ORF">EFR84_31495</name>
</gene>
<proteinExistence type="predicted"/>
<protein>
    <submittedName>
        <fullName evidence="1">Uncharacterized protein</fullName>
    </submittedName>
</protein>
<evidence type="ECO:0000313" key="1">
    <source>
        <dbReference type="EMBL" id="RUL96968.1"/>
    </source>
</evidence>
<dbReference type="AlphaFoldDB" id="A0A3S0Q3A8"/>